<keyword evidence="5" id="KW-1185">Reference proteome</keyword>
<reference evidence="4 5" key="1">
    <citation type="submission" date="2021-08" db="EMBL/GenBank/DDBJ databases">
        <authorList>
            <person name="DeCurzio J.M.K."/>
            <person name="Krukonis G.P."/>
            <person name="Delesalle V.A."/>
        </authorList>
    </citation>
    <scope>NUCLEOTIDE SEQUENCE [LARGE SCALE GENOMIC DNA]</scope>
</reference>
<evidence type="ECO:0000313" key="4">
    <source>
        <dbReference type="EMBL" id="UAV89673.1"/>
    </source>
</evidence>
<sequence>MLQEEIARLTGTLKFNVEARPLVAFEKRLGGVLSMLRELSTLANKKFTVKVALDSRSLRSQIEKATNTKISLKNVDVSEEALRMQGKRIQDYLDKTTINLKNVKFDVAALIGQKRFVKTLMGQMSMELPIKVGMAKFESELRRDLKAVSERNPLKIKVDLNNNNLAMKLRRAMIEAQKRMGELKIRVAEPQVRLKVDKQHLVEEIRQAIAGQEFRIRVGARRGDGGGGGGYGSRGEGRGRSQSDRGLSAAMGFARGAIPGLGAAFAVSKINDINQKVTAATNSLEAVSGSEANFKSNKNYLDNMTKEMGLNFRDVAPQFSSIYQAASPAIGVKGTQDMFRGIMQYGTVHGLDKEAMKGSMVALSQMFGKDKIQSEEARQQFAERMPNGMALLAQASKNAGLTKNGTVKEFGDLMQKGNADPKKILPELGKLMKDLSEKNDAYKKSLETTRVAQGRMNHEFETAVTIFANSGFDKGMSTFFNTTAEAMARAKPLLEGLGKAFEILMTPVTAFIHLLGILGENWGKFADQLGVSKQALAVFASAVGLFMLPFGEVALAVGGLIVVLDDLATYFNGGDSIFGNMVKDTPGAIDEIDKITFAWDGLKAAIDDIGYALEPVMKDLNFKDVTMNDIFLQALIKVREQLEMIEGLMQRIAALMRGDWKAAVENLPGPKEILIDKNPMFAPARFWMPKIKDGFNSAVDGAGGWLDAHRQNAKMPTQQSNAGTQGPVGMIPMDTKPPTINLGGLTLQVQAPPGSDAKEMAQQMAPHVQELTKQALRDAFGAARAQQAERQ</sequence>
<feature type="domain" description="Tape measure protein N-terminal" evidence="3">
    <location>
        <begin position="272"/>
        <end position="447"/>
    </location>
</feature>
<keyword evidence="1" id="KW-1245">Viral tail assembly</keyword>
<dbReference type="KEGG" id="vg:80266321"/>
<evidence type="ECO:0000256" key="2">
    <source>
        <dbReference type="SAM" id="MobiDB-lite"/>
    </source>
</evidence>
<organism evidence="4 5">
    <name type="scientific">Pseudomonas phage M5.1</name>
    <dbReference type="NCBI Taxonomy" id="2873460"/>
    <lineage>
        <taxon>Viruses</taxon>
        <taxon>Duplodnaviria</taxon>
        <taxon>Heunggongvirae</taxon>
        <taxon>Uroviricota</taxon>
        <taxon>Caudoviricetes</taxon>
        <taxon>Vandenendeviridae</taxon>
        <taxon>Gorskivirinae</taxon>
        <taxon>Kremarvirus</taxon>
        <taxon>Kremarvirus M51</taxon>
    </lineage>
</organism>
<dbReference type="NCBIfam" id="TIGR02675">
    <property type="entry name" value="tape_meas_nterm"/>
    <property type="match status" value="1"/>
</dbReference>
<dbReference type="InterPro" id="IPR013491">
    <property type="entry name" value="Tape_meas_N"/>
</dbReference>
<dbReference type="Proteomes" id="UP000828412">
    <property type="component" value="Segment"/>
</dbReference>
<evidence type="ECO:0000259" key="3">
    <source>
        <dbReference type="Pfam" id="PF20155"/>
    </source>
</evidence>
<dbReference type="GeneID" id="80266321"/>
<dbReference type="EMBL" id="MZ826350">
    <property type="protein sequence ID" value="UAV89673.1"/>
    <property type="molecule type" value="Genomic_DNA"/>
</dbReference>
<feature type="compositionally biased region" description="Gly residues" evidence="2">
    <location>
        <begin position="225"/>
        <end position="234"/>
    </location>
</feature>
<keyword evidence="1" id="KW-1188">Viral release from host cell</keyword>
<feature type="region of interest" description="Disordered" evidence="2">
    <location>
        <begin position="225"/>
        <end position="244"/>
    </location>
</feature>
<evidence type="ECO:0000256" key="1">
    <source>
        <dbReference type="ARBA" id="ARBA00022465"/>
    </source>
</evidence>
<dbReference type="RefSeq" id="YP_010766624.1">
    <property type="nucleotide sequence ID" value="NC_073680.1"/>
</dbReference>
<dbReference type="Pfam" id="PF20155">
    <property type="entry name" value="TMP_3"/>
    <property type="match status" value="1"/>
</dbReference>
<name>A0AAE8XEQ0_9CAUD</name>
<evidence type="ECO:0000313" key="5">
    <source>
        <dbReference type="Proteomes" id="UP000828412"/>
    </source>
</evidence>
<dbReference type="GO" id="GO:0098003">
    <property type="term" value="P:viral tail assembly"/>
    <property type="evidence" value="ECO:0007669"/>
    <property type="project" value="UniProtKB-KW"/>
</dbReference>
<accession>A0AAE8XEQ0</accession>
<proteinExistence type="predicted"/>
<protein>
    <submittedName>
        <fullName evidence="4">Tape measure protein</fullName>
    </submittedName>
</protein>
<gene>
    <name evidence="4" type="primary">91</name>
    <name evidence="4" type="ORF">M51_91</name>
</gene>